<feature type="domain" description="GH16" evidence="4">
    <location>
        <begin position="49"/>
        <end position="285"/>
    </location>
</feature>
<dbReference type="InterPro" id="IPR003961">
    <property type="entry name" value="FN3_dom"/>
</dbReference>
<dbReference type="Gene3D" id="2.60.120.200">
    <property type="match status" value="1"/>
</dbReference>
<dbReference type="PROSITE" id="PS51762">
    <property type="entry name" value="GH16_2"/>
    <property type="match status" value="1"/>
</dbReference>
<dbReference type="SUPFAM" id="SSF49899">
    <property type="entry name" value="Concanavalin A-like lectins/glucanases"/>
    <property type="match status" value="1"/>
</dbReference>
<dbReference type="Proteomes" id="UP000032737">
    <property type="component" value="Chromosome"/>
</dbReference>
<evidence type="ECO:0000259" key="4">
    <source>
        <dbReference type="PROSITE" id="PS51762"/>
    </source>
</evidence>
<protein>
    <submittedName>
        <fullName evidence="5">Beta-glucanase</fullName>
        <ecNumber evidence="5">3.2.1.73</ecNumber>
    </submittedName>
</protein>
<dbReference type="PROSITE" id="PS51257">
    <property type="entry name" value="PROKAR_LIPOPROTEIN"/>
    <property type="match status" value="1"/>
</dbReference>
<accession>U4KT00</accession>
<feature type="chain" id="PRO_5004650808" evidence="2">
    <location>
        <begin position="19"/>
        <end position="373"/>
    </location>
</feature>
<dbReference type="SUPFAM" id="SSF49265">
    <property type="entry name" value="Fibronectin type III"/>
    <property type="match status" value="1"/>
</dbReference>
<dbReference type="PANTHER" id="PTHR10963">
    <property type="entry name" value="GLYCOSYL HYDROLASE-RELATED"/>
    <property type="match status" value="1"/>
</dbReference>
<dbReference type="PANTHER" id="PTHR10963:SF55">
    <property type="entry name" value="GLYCOSIDE HYDROLASE FAMILY 16 PROTEIN"/>
    <property type="match status" value="1"/>
</dbReference>
<dbReference type="EMBL" id="FO681348">
    <property type="protein sequence ID" value="CCV65824.1"/>
    <property type="molecule type" value="Genomic_DNA"/>
</dbReference>
<comment type="similarity">
    <text evidence="1">Belongs to the glycosyl hydrolase 16 family.</text>
</comment>
<evidence type="ECO:0000313" key="6">
    <source>
        <dbReference type="Proteomes" id="UP000032737"/>
    </source>
</evidence>
<sequence length="373" mass="42458">MKKISIMMIFTLAILLSACSEKISLEKLKPVDDCNEQRLDGGWVCTWADEFEGDTLDLEKWNYEIDGGGGGNNELQYYTNKNTSVANSVLTITAKKEEYMGRSYTSSRITTKYKGDFTYGRFIIRAKNPVGRGTWPAVWMMPTMNSYGIWPKSGEIDIMEYVGYDPTRVHGTIHTERFNHGLGTQLGGSVTLPTANQEFHDYEIIWKPGTITWFVDGDQYYEVNYTPQFTSDSKYNEAFPFDKPFFLILNLAIGGNWGGVQGVDDSIFPAAFEIDFVRVYQLDYASVDKKVPEKVANINKAEVANTIHWQRAFDDYDIEKYAIYVDGKFNGYSNLNQYTLVGLEPNKSYNITVEAIDFVGRTSKISEPFVYKT</sequence>
<gene>
    <name evidence="5" type="primary">bglA</name>
    <name evidence="5" type="ORF">BN85308030</name>
</gene>
<name>U4KT00_9MOLU</name>
<dbReference type="EC" id="3.2.1.73" evidence="5"/>
<evidence type="ECO:0000313" key="5">
    <source>
        <dbReference type="EMBL" id="CCV65824.1"/>
    </source>
</evidence>
<organism evidence="5 6">
    <name type="scientific">Acholeplasma brassicae</name>
    <dbReference type="NCBI Taxonomy" id="61635"/>
    <lineage>
        <taxon>Bacteria</taxon>
        <taxon>Bacillati</taxon>
        <taxon>Mycoplasmatota</taxon>
        <taxon>Mollicutes</taxon>
        <taxon>Acholeplasmatales</taxon>
        <taxon>Acholeplasmataceae</taxon>
        <taxon>Acholeplasma</taxon>
    </lineage>
</organism>
<dbReference type="InterPro" id="IPR050546">
    <property type="entry name" value="Glycosyl_Hydrlase_16"/>
</dbReference>
<dbReference type="InterPro" id="IPR036116">
    <property type="entry name" value="FN3_sf"/>
</dbReference>
<reference evidence="5 6" key="1">
    <citation type="journal article" date="2013" name="J. Mol. Microbiol. Biotechnol.">
        <title>Analysis of the Complete Genomes of Acholeplasma brassicae , A. palmae and A. laidlawii and Their Comparison to the Obligate Parasites from ' Candidatus Phytoplasma'.</title>
        <authorList>
            <person name="Kube M."/>
            <person name="Siewert C."/>
            <person name="Migdoll A.M."/>
            <person name="Duduk B."/>
            <person name="Holz S."/>
            <person name="Rabus R."/>
            <person name="Seemuller E."/>
            <person name="Mitrovic J."/>
            <person name="Muller I."/>
            <person name="Buttner C."/>
            <person name="Reinhardt R."/>
        </authorList>
    </citation>
    <scope>NUCLEOTIDE SEQUENCE [LARGE SCALE GENOMIC DNA]</scope>
    <source>
        <strain evidence="6">0502</strain>
    </source>
</reference>
<keyword evidence="5" id="KW-0378">Hydrolase</keyword>
<dbReference type="KEGG" id="abra:BN85308030"/>
<dbReference type="InterPro" id="IPR013783">
    <property type="entry name" value="Ig-like_fold"/>
</dbReference>
<dbReference type="Gene3D" id="2.60.40.10">
    <property type="entry name" value="Immunoglobulins"/>
    <property type="match status" value="1"/>
</dbReference>
<keyword evidence="6" id="KW-1185">Reference proteome</keyword>
<dbReference type="GO" id="GO:0005975">
    <property type="term" value="P:carbohydrate metabolic process"/>
    <property type="evidence" value="ECO:0007669"/>
    <property type="project" value="InterPro"/>
</dbReference>
<dbReference type="GO" id="GO:0042972">
    <property type="term" value="F:licheninase activity"/>
    <property type="evidence" value="ECO:0007669"/>
    <property type="project" value="UniProtKB-EC"/>
</dbReference>
<keyword evidence="2" id="KW-0732">Signal</keyword>
<proteinExistence type="inferred from homology"/>
<feature type="signal peptide" evidence="2">
    <location>
        <begin position="1"/>
        <end position="18"/>
    </location>
</feature>
<dbReference type="HOGENOM" id="CLU_019533_0_2_14"/>
<dbReference type="InterPro" id="IPR013320">
    <property type="entry name" value="ConA-like_dom_sf"/>
</dbReference>
<dbReference type="STRING" id="61635.BN85308030"/>
<dbReference type="CDD" id="cd08023">
    <property type="entry name" value="GH16_laminarinase_like"/>
    <property type="match status" value="1"/>
</dbReference>
<dbReference type="Pfam" id="PF00722">
    <property type="entry name" value="Glyco_hydro_16"/>
    <property type="match status" value="1"/>
</dbReference>
<dbReference type="CDD" id="cd00063">
    <property type="entry name" value="FN3"/>
    <property type="match status" value="1"/>
</dbReference>
<feature type="domain" description="Fibronectin type-III" evidence="3">
    <location>
        <begin position="268"/>
        <end position="373"/>
    </location>
</feature>
<evidence type="ECO:0000259" key="3">
    <source>
        <dbReference type="PROSITE" id="PS50853"/>
    </source>
</evidence>
<keyword evidence="5" id="KW-0326">Glycosidase</keyword>
<evidence type="ECO:0000256" key="1">
    <source>
        <dbReference type="ARBA" id="ARBA00006865"/>
    </source>
</evidence>
<dbReference type="AlphaFoldDB" id="U4KT00"/>
<evidence type="ECO:0000256" key="2">
    <source>
        <dbReference type="SAM" id="SignalP"/>
    </source>
</evidence>
<dbReference type="InterPro" id="IPR000757">
    <property type="entry name" value="Beta-glucanase-like"/>
</dbReference>
<dbReference type="PROSITE" id="PS50853">
    <property type="entry name" value="FN3"/>
    <property type="match status" value="1"/>
</dbReference>
<dbReference type="RefSeq" id="WP_030004687.1">
    <property type="nucleotide sequence ID" value="NC_022549.1"/>
</dbReference>